<feature type="transmembrane region" description="Helical" evidence="2">
    <location>
        <begin position="121"/>
        <end position="145"/>
    </location>
</feature>
<dbReference type="Proteomes" id="UP000447873">
    <property type="component" value="Unassembled WGS sequence"/>
</dbReference>
<feature type="compositionally biased region" description="Basic and acidic residues" evidence="1">
    <location>
        <begin position="199"/>
        <end position="212"/>
    </location>
</feature>
<evidence type="ECO:0000256" key="2">
    <source>
        <dbReference type="SAM" id="Phobius"/>
    </source>
</evidence>
<evidence type="ECO:0000313" key="3">
    <source>
        <dbReference type="EMBL" id="KAE9984912.1"/>
    </source>
</evidence>
<keyword evidence="2" id="KW-0812">Transmembrane</keyword>
<protein>
    <submittedName>
        <fullName evidence="3">Uncharacterized protein</fullName>
    </submittedName>
</protein>
<feature type="region of interest" description="Disordered" evidence="1">
    <location>
        <begin position="197"/>
        <end position="230"/>
    </location>
</feature>
<dbReference type="AlphaFoldDB" id="A0A8H3Z930"/>
<proteinExistence type="predicted"/>
<name>A0A8H3Z930_VENIN</name>
<gene>
    <name evidence="3" type="ORF">EG328_008110</name>
</gene>
<keyword evidence="2" id="KW-1133">Transmembrane helix</keyword>
<accession>A0A8H3Z930</accession>
<keyword evidence="2" id="KW-0472">Membrane</keyword>
<evidence type="ECO:0000313" key="4">
    <source>
        <dbReference type="Proteomes" id="UP000447873"/>
    </source>
</evidence>
<organism evidence="3 4">
    <name type="scientific">Venturia inaequalis</name>
    <name type="common">Apple scab fungus</name>
    <dbReference type="NCBI Taxonomy" id="5025"/>
    <lineage>
        <taxon>Eukaryota</taxon>
        <taxon>Fungi</taxon>
        <taxon>Dikarya</taxon>
        <taxon>Ascomycota</taxon>
        <taxon>Pezizomycotina</taxon>
        <taxon>Dothideomycetes</taxon>
        <taxon>Pleosporomycetidae</taxon>
        <taxon>Venturiales</taxon>
        <taxon>Venturiaceae</taxon>
        <taxon>Venturia</taxon>
    </lineage>
</organism>
<evidence type="ECO:0000256" key="1">
    <source>
        <dbReference type="SAM" id="MobiDB-lite"/>
    </source>
</evidence>
<comment type="caution">
    <text evidence="3">The sequence shown here is derived from an EMBL/GenBank/DDBJ whole genome shotgun (WGS) entry which is preliminary data.</text>
</comment>
<reference evidence="3 4" key="1">
    <citation type="submission" date="2018-12" db="EMBL/GenBank/DDBJ databases">
        <title>Venturia inaequalis Genome Resource.</title>
        <authorList>
            <person name="Lichtner F.J."/>
        </authorList>
    </citation>
    <scope>NUCLEOTIDE SEQUENCE [LARGE SCALE GENOMIC DNA]</scope>
    <source>
        <strain evidence="3 4">120213</strain>
    </source>
</reference>
<dbReference type="EMBL" id="WNWS01000045">
    <property type="protein sequence ID" value="KAE9984912.1"/>
    <property type="molecule type" value="Genomic_DNA"/>
</dbReference>
<sequence>MASVLMAYTTDSPSDLFASTGIMAAQVTAAQVAAAQVTAAHITAAQITSTSSPIPTTSSCPEDRRKRAEECAADKNDAFNRCNDQVCRCWSVTKIVNTNSGKKSIKSSSGTSNPILRQPGALAGLFLGCTAGMALLIFGVIILVLKRRTKQRAQALGNGNNASGEVIMLEVGAGGQISRKGTSSGGDVLGDFKSFGQRDVVDGRDGQDKETAEGDQLAKSQKDAYGNVYR</sequence>